<dbReference type="RefSeq" id="WP_143563414.1">
    <property type="nucleotide sequence ID" value="NZ_BMPL01000037.1"/>
</dbReference>
<evidence type="ECO:0000313" key="1">
    <source>
        <dbReference type="EMBL" id="TRY15382.1"/>
    </source>
</evidence>
<comment type="caution">
    <text evidence="1">The sequence shown here is derived from an EMBL/GenBank/DDBJ whole genome shotgun (WGS) entry which is preliminary data.</text>
</comment>
<proteinExistence type="predicted"/>
<dbReference type="EMBL" id="VKGK01000004">
    <property type="protein sequence ID" value="TRY15382.1"/>
    <property type="molecule type" value="Genomic_DNA"/>
</dbReference>
<keyword evidence="2" id="KW-1185">Reference proteome</keyword>
<name>A0A553JSF0_SHEHA</name>
<organism evidence="1 2">
    <name type="scientific">Shewanella hanedai</name>
    <name type="common">Alteromonas hanedai</name>
    <dbReference type="NCBI Taxonomy" id="25"/>
    <lineage>
        <taxon>Bacteria</taxon>
        <taxon>Pseudomonadati</taxon>
        <taxon>Pseudomonadota</taxon>
        <taxon>Gammaproteobacteria</taxon>
        <taxon>Alteromonadales</taxon>
        <taxon>Shewanellaceae</taxon>
        <taxon>Shewanella</taxon>
    </lineage>
</organism>
<accession>A0A553JSF0</accession>
<reference evidence="2" key="1">
    <citation type="submission" date="2019-07" db="EMBL/GenBank/DDBJ databases">
        <title>Shewanella sp. YLB-08 draft genomic sequence.</title>
        <authorList>
            <person name="Yu L."/>
        </authorList>
    </citation>
    <scope>NUCLEOTIDE SEQUENCE [LARGE SCALE GENOMIC DNA]</scope>
    <source>
        <strain evidence="2">JCM 20706</strain>
    </source>
</reference>
<dbReference type="Proteomes" id="UP000318126">
    <property type="component" value="Unassembled WGS sequence"/>
</dbReference>
<dbReference type="AlphaFoldDB" id="A0A553JSF0"/>
<gene>
    <name evidence="1" type="ORF">FN961_04790</name>
</gene>
<evidence type="ECO:0000313" key="2">
    <source>
        <dbReference type="Proteomes" id="UP000318126"/>
    </source>
</evidence>
<protein>
    <submittedName>
        <fullName evidence="1">Nucleoid-associated protein</fullName>
    </submittedName>
</protein>
<dbReference type="OrthoDB" id="2034141at2"/>
<sequence>MSSLQTPIIEYYSIYDVDVKEESCHKVELASHADGDLLKLLKKVAANTRTSSSKRQATFGLSSPVKLALEKVVNNESRELHSENIAKILLDAEVIYGKKMERLKKELKKGSLVITIFSMGSIRLLMLSKIDFEKFLEKDTLKSTLGLPEEKALLKSCLIEIEDNNMKDGILLADSNGAIARYWWDEFLKSNLTYTDKENTQKAFSTLEQAISKVKNDSPEDHRDLRNNLISYFKTSKSYDHEEMIERVIGNFEPQSTQVDMSSIRKKLESIPEKAKFDGNFEIDVKEVRAKAKKVYDLGNDIELTTRSGTDNIYNISKGEDNYVAVRVKTNNNEFKSIEL</sequence>